<reference evidence="2 3" key="1">
    <citation type="journal article" date="2015" name="Genome Announc.">
        <title>Genome Assemblies of Three Soil-Associated Devosia species: D. insulae, D. limi, and D. soli.</title>
        <authorList>
            <person name="Hassan Y.I."/>
            <person name="Lepp D."/>
            <person name="Zhou T."/>
        </authorList>
    </citation>
    <scope>NUCLEOTIDE SEQUENCE [LARGE SCALE GENOMIC DNA]</scope>
    <source>
        <strain evidence="2 3">DS-56</strain>
    </source>
</reference>
<keyword evidence="3" id="KW-1185">Reference proteome</keyword>
<comment type="similarity">
    <text evidence="1">Belongs to the short-chain dehydrogenases/reductases (SDR) family.</text>
</comment>
<proteinExistence type="inferred from homology"/>
<dbReference type="InterPro" id="IPR020904">
    <property type="entry name" value="Sc_DH/Rdtase_CS"/>
</dbReference>
<dbReference type="Proteomes" id="UP000095463">
    <property type="component" value="Unassembled WGS sequence"/>
</dbReference>
<dbReference type="SUPFAM" id="SSF51735">
    <property type="entry name" value="NAD(P)-binding Rossmann-fold domains"/>
    <property type="match status" value="1"/>
</dbReference>
<comment type="caution">
    <text evidence="2">The sequence shown here is derived from an EMBL/GenBank/DDBJ whole genome shotgun (WGS) entry which is preliminary data.</text>
</comment>
<dbReference type="PRINTS" id="PR00081">
    <property type="entry name" value="GDHRDH"/>
</dbReference>
<dbReference type="GO" id="GO:0032787">
    <property type="term" value="P:monocarboxylic acid metabolic process"/>
    <property type="evidence" value="ECO:0007669"/>
    <property type="project" value="UniProtKB-ARBA"/>
</dbReference>
<name>A0A1E5XN11_9HYPH</name>
<dbReference type="Gene3D" id="3.40.50.720">
    <property type="entry name" value="NAD(P)-binding Rossmann-like Domain"/>
    <property type="match status" value="1"/>
</dbReference>
<dbReference type="PANTHER" id="PTHR42879">
    <property type="entry name" value="3-OXOACYL-(ACYL-CARRIER-PROTEIN) REDUCTASE"/>
    <property type="match status" value="1"/>
</dbReference>
<dbReference type="AlphaFoldDB" id="A0A1E5XN11"/>
<dbReference type="PROSITE" id="PS00061">
    <property type="entry name" value="ADH_SHORT"/>
    <property type="match status" value="1"/>
</dbReference>
<dbReference type="EMBL" id="LAJE02000240">
    <property type="protein sequence ID" value="OEO29992.1"/>
    <property type="molecule type" value="Genomic_DNA"/>
</dbReference>
<gene>
    <name evidence="2" type="ORF">VW23_023435</name>
</gene>
<evidence type="ECO:0000313" key="3">
    <source>
        <dbReference type="Proteomes" id="UP000095463"/>
    </source>
</evidence>
<organism evidence="2 3">
    <name type="scientific">Devosia insulae DS-56</name>
    <dbReference type="NCBI Taxonomy" id="1116389"/>
    <lineage>
        <taxon>Bacteria</taxon>
        <taxon>Pseudomonadati</taxon>
        <taxon>Pseudomonadota</taxon>
        <taxon>Alphaproteobacteria</taxon>
        <taxon>Hyphomicrobiales</taxon>
        <taxon>Devosiaceae</taxon>
        <taxon>Devosia</taxon>
    </lineage>
</organism>
<dbReference type="RefSeq" id="WP_069910783.1">
    <property type="nucleotide sequence ID" value="NZ_LAJE02000240.1"/>
</dbReference>
<accession>A0A1E5XN11</accession>
<protein>
    <submittedName>
        <fullName evidence="2">Short-chain dehydrogenase</fullName>
    </submittedName>
</protein>
<dbReference type="OrthoDB" id="9793325at2"/>
<dbReference type="InterPro" id="IPR050259">
    <property type="entry name" value="SDR"/>
</dbReference>
<dbReference type="PRINTS" id="PR00080">
    <property type="entry name" value="SDRFAMILY"/>
</dbReference>
<dbReference type="InterPro" id="IPR002347">
    <property type="entry name" value="SDR_fam"/>
</dbReference>
<evidence type="ECO:0000256" key="1">
    <source>
        <dbReference type="ARBA" id="ARBA00006484"/>
    </source>
</evidence>
<dbReference type="FunFam" id="3.40.50.720:FF:000084">
    <property type="entry name" value="Short-chain dehydrogenase reductase"/>
    <property type="match status" value="1"/>
</dbReference>
<sequence length="260" mass="27340">MDLGVKSKLAVITGGSVGIGLAVAEGFAAEGANVLITARGSERLHAEASRIGAKYRVEAHGVAADVATAEGCAKVVTAAAQLGGADILVNNAGTGSNETIAEADDAKWQYYWDLHVMAAVRLGRGLVPQMKARGGGAILHNASICAVQPLWYEPIYNTTKAALMMFSKTLANEVVGDNIRVNTVNPGLVRTPDWVKTAKQLAGEDGFEAHLQSVADEAGGMKRFATPEEMANFFVFLCSEKASYSTGSTYFVDGGWLKTV</sequence>
<dbReference type="InterPro" id="IPR036291">
    <property type="entry name" value="NAD(P)-bd_dom_sf"/>
</dbReference>
<evidence type="ECO:0000313" key="2">
    <source>
        <dbReference type="EMBL" id="OEO29992.1"/>
    </source>
</evidence>
<dbReference type="Pfam" id="PF13561">
    <property type="entry name" value="adh_short_C2"/>
    <property type="match status" value="1"/>
</dbReference>